<feature type="domain" description="O-methyltransferase C-terminal" evidence="5">
    <location>
        <begin position="125"/>
        <end position="343"/>
    </location>
</feature>
<dbReference type="InterPro" id="IPR036390">
    <property type="entry name" value="WH_DNA-bd_sf"/>
</dbReference>
<dbReference type="GO" id="GO:0032259">
    <property type="term" value="P:methylation"/>
    <property type="evidence" value="ECO:0007669"/>
    <property type="project" value="UniProtKB-KW"/>
</dbReference>
<dbReference type="InterPro" id="IPR016461">
    <property type="entry name" value="COMT-like"/>
</dbReference>
<dbReference type="InterPro" id="IPR001077">
    <property type="entry name" value="COMT_C"/>
</dbReference>
<dbReference type="InterPro" id="IPR029063">
    <property type="entry name" value="SAM-dependent_MTases_sf"/>
</dbReference>
<organism evidence="7 8">
    <name type="scientific">Linum trigynum</name>
    <dbReference type="NCBI Taxonomy" id="586398"/>
    <lineage>
        <taxon>Eukaryota</taxon>
        <taxon>Viridiplantae</taxon>
        <taxon>Streptophyta</taxon>
        <taxon>Embryophyta</taxon>
        <taxon>Tracheophyta</taxon>
        <taxon>Spermatophyta</taxon>
        <taxon>Magnoliopsida</taxon>
        <taxon>eudicotyledons</taxon>
        <taxon>Gunneridae</taxon>
        <taxon>Pentapetalae</taxon>
        <taxon>rosids</taxon>
        <taxon>fabids</taxon>
        <taxon>Malpighiales</taxon>
        <taxon>Linaceae</taxon>
        <taxon>Linum</taxon>
    </lineage>
</organism>
<dbReference type="GO" id="GO:0008757">
    <property type="term" value="F:S-adenosylmethionine-dependent methyltransferase activity"/>
    <property type="evidence" value="ECO:0007669"/>
    <property type="project" value="UniProtKB-ARBA"/>
</dbReference>
<keyword evidence="2" id="KW-0808">Transferase</keyword>
<reference evidence="7 8" key="1">
    <citation type="submission" date="2024-04" db="EMBL/GenBank/DDBJ databases">
        <authorList>
            <person name="Fracassetti M."/>
        </authorList>
    </citation>
    <scope>NUCLEOTIDE SEQUENCE [LARGE SCALE GENOMIC DNA]</scope>
</reference>
<dbReference type="Gene3D" id="3.40.50.150">
    <property type="entry name" value="Vaccinia Virus protein VP39"/>
    <property type="match status" value="1"/>
</dbReference>
<evidence type="ECO:0000259" key="5">
    <source>
        <dbReference type="Pfam" id="PF00891"/>
    </source>
</evidence>
<evidence type="ECO:0000256" key="3">
    <source>
        <dbReference type="ARBA" id="ARBA00022691"/>
    </source>
</evidence>
<evidence type="ECO:0000313" key="8">
    <source>
        <dbReference type="Proteomes" id="UP001497516"/>
    </source>
</evidence>
<feature type="active site" description="Proton acceptor" evidence="4">
    <location>
        <position position="265"/>
    </location>
</feature>
<accession>A0AAV2GCL9</accession>
<dbReference type="GO" id="GO:0008171">
    <property type="term" value="F:O-methyltransferase activity"/>
    <property type="evidence" value="ECO:0007669"/>
    <property type="project" value="InterPro"/>
</dbReference>
<dbReference type="AlphaFoldDB" id="A0AAV2GCL9"/>
<feature type="domain" description="O-methyltransferase dimerisation" evidence="6">
    <location>
        <begin position="16"/>
        <end position="103"/>
    </location>
</feature>
<keyword evidence="8" id="KW-1185">Reference proteome</keyword>
<dbReference type="FunFam" id="3.40.50.150:FF:000057">
    <property type="entry name" value="O-methyltransferase ZRP4"/>
    <property type="match status" value="1"/>
</dbReference>
<name>A0AAV2GCL9_9ROSI</name>
<dbReference type="GO" id="GO:0046983">
    <property type="term" value="F:protein dimerization activity"/>
    <property type="evidence" value="ECO:0007669"/>
    <property type="project" value="InterPro"/>
</dbReference>
<dbReference type="InterPro" id="IPR036388">
    <property type="entry name" value="WH-like_DNA-bd_sf"/>
</dbReference>
<evidence type="ECO:0000259" key="6">
    <source>
        <dbReference type="Pfam" id="PF08100"/>
    </source>
</evidence>
<protein>
    <submittedName>
        <fullName evidence="7">Uncharacterized protein</fullName>
    </submittedName>
</protein>
<dbReference type="PROSITE" id="PS51683">
    <property type="entry name" value="SAM_OMT_II"/>
    <property type="match status" value="1"/>
</dbReference>
<dbReference type="PIRSF" id="PIRSF005739">
    <property type="entry name" value="O-mtase"/>
    <property type="match status" value="1"/>
</dbReference>
<dbReference type="Pfam" id="PF00891">
    <property type="entry name" value="Methyltransf_2"/>
    <property type="match status" value="1"/>
</dbReference>
<evidence type="ECO:0000256" key="4">
    <source>
        <dbReference type="PIRSR" id="PIRSR005739-1"/>
    </source>
</evidence>
<gene>
    <name evidence="7" type="ORF">LTRI10_LOCUS48032</name>
</gene>
<evidence type="ECO:0000256" key="2">
    <source>
        <dbReference type="ARBA" id="ARBA00022679"/>
    </source>
</evidence>
<dbReference type="Proteomes" id="UP001497516">
    <property type="component" value="Chromosome 8"/>
</dbReference>
<keyword evidence="1" id="KW-0489">Methyltransferase</keyword>
<dbReference type="Pfam" id="PF08100">
    <property type="entry name" value="Dimerisation"/>
    <property type="match status" value="1"/>
</dbReference>
<dbReference type="InterPro" id="IPR012967">
    <property type="entry name" value="COMT_dimerisation"/>
</dbReference>
<proteinExistence type="predicted"/>
<dbReference type="SUPFAM" id="SSF53335">
    <property type="entry name" value="S-adenosyl-L-methionine-dependent methyltransferases"/>
    <property type="match status" value="1"/>
</dbReference>
<dbReference type="PANTHER" id="PTHR11746">
    <property type="entry name" value="O-METHYLTRANSFERASE"/>
    <property type="match status" value="1"/>
</dbReference>
<evidence type="ECO:0000256" key="1">
    <source>
        <dbReference type="ARBA" id="ARBA00022603"/>
    </source>
</evidence>
<evidence type="ECO:0000313" key="7">
    <source>
        <dbReference type="EMBL" id="CAL1408439.1"/>
    </source>
</evidence>
<dbReference type="SUPFAM" id="SSF46785">
    <property type="entry name" value="Winged helix' DNA-binding domain"/>
    <property type="match status" value="1"/>
</dbReference>
<sequence>MDTNMSELLQAQSHVWHHTFNFVTSMSIKCAIQLGLPEAVQAHSGPISLPDLISSMGLPPAKAPYLRRLLRLVANSGFLSLHKQNDDDVERYSLTPAGRLLLRDNPFNAGALLLLVLDPVLVEPFHHMSAWFRSEEGDGDVVDTTPFSTSRGGGKMVWEYVATDPEFSNLFNDAMARDSGLIAELVVKEGKAAFEGVGSLVDVAGGTGTMAKAIAEVFHEMTCTVLDLPHVVSGLVDGGNVKYVAGDMFESIPAADAVLLKWIMHDWSDENCVKILRKCRTAVTSDGKAGQVIIIDMVVGNQSLDEKLVGIQYAFDMEMMVCISGKERNEEEWAKLFLDAGFSNYHINPILGTRALIQVYP</sequence>
<dbReference type="Gene3D" id="1.10.10.10">
    <property type="entry name" value="Winged helix-like DNA-binding domain superfamily/Winged helix DNA-binding domain"/>
    <property type="match status" value="1"/>
</dbReference>
<dbReference type="FunFam" id="1.10.10.10:FF:000213">
    <property type="entry name" value="Coniferyl alcohol 9-O-methyltransferase"/>
    <property type="match status" value="1"/>
</dbReference>
<dbReference type="EMBL" id="OZ034821">
    <property type="protein sequence ID" value="CAL1408439.1"/>
    <property type="molecule type" value="Genomic_DNA"/>
</dbReference>
<keyword evidence="3" id="KW-0949">S-adenosyl-L-methionine</keyword>
<dbReference type="GO" id="GO:0009717">
    <property type="term" value="P:isoflavonoid biosynthetic process"/>
    <property type="evidence" value="ECO:0007669"/>
    <property type="project" value="UniProtKB-ARBA"/>
</dbReference>